<reference evidence="2 3" key="1">
    <citation type="journal article" date="2019" name="Int. J. Syst. Evol. Microbiol.">
        <title>The Global Catalogue of Microorganisms (GCM) 10K type strain sequencing project: providing services to taxonomists for standard genome sequencing and annotation.</title>
        <authorList>
            <consortium name="The Broad Institute Genomics Platform"/>
            <consortium name="The Broad Institute Genome Sequencing Center for Infectious Disease"/>
            <person name="Wu L."/>
            <person name="Ma J."/>
        </authorList>
    </citation>
    <scope>NUCLEOTIDE SEQUENCE [LARGE SCALE GENOMIC DNA]</scope>
    <source>
        <strain evidence="2 3">XZGYJ-43</strain>
    </source>
</reference>
<gene>
    <name evidence="2" type="ORF">ACFQJ9_10875</name>
</gene>
<accession>A0ABD5Z470</accession>
<proteinExistence type="predicted"/>
<dbReference type="Pfam" id="PF04199">
    <property type="entry name" value="Cyclase"/>
    <property type="match status" value="1"/>
</dbReference>
<dbReference type="PANTHER" id="PTHR31118:SF32">
    <property type="entry name" value="KYNURENINE FORMAMIDASE"/>
    <property type="match status" value="1"/>
</dbReference>
<dbReference type="GO" id="GO:0016787">
    <property type="term" value="F:hydrolase activity"/>
    <property type="evidence" value="ECO:0007669"/>
    <property type="project" value="UniProtKB-KW"/>
</dbReference>
<dbReference type="RefSeq" id="WP_279529826.1">
    <property type="nucleotide sequence ID" value="NZ_CP122312.1"/>
</dbReference>
<dbReference type="EC" id="3.5.-.-" evidence="2"/>
<feature type="region of interest" description="Disordered" evidence="1">
    <location>
        <begin position="1"/>
        <end position="29"/>
    </location>
</feature>
<dbReference type="Gene3D" id="3.50.30.50">
    <property type="entry name" value="Putative cyclase"/>
    <property type="match status" value="1"/>
</dbReference>
<dbReference type="PANTHER" id="PTHR31118">
    <property type="entry name" value="CYCLASE-LIKE PROTEIN 2"/>
    <property type="match status" value="1"/>
</dbReference>
<evidence type="ECO:0000313" key="2">
    <source>
        <dbReference type="EMBL" id="MFC7199904.1"/>
    </source>
</evidence>
<sequence>MPLADLSRPVESDMPVYPGDPPVAVEPHATHDEDGYAVSELRCGTHTGTHVDAPSHVLADGDSLGDFALDQFRFDARRVDCRHRGARDAVTVGDLPVPGGADLLVLDTGWASHWGSDRYRDHPYLSPAAAEWCADRGCGVAVDAFGPDPTPSPNATEDEPNGFPAHEALLGARLPIVENVCNLDVLPDRFTLHAYPLPVDADAAPVRAVAEW</sequence>
<comment type="caution">
    <text evidence="2">The sequence shown here is derived from an EMBL/GenBank/DDBJ whole genome shotgun (WGS) entry which is preliminary data.</text>
</comment>
<organism evidence="2 3">
    <name type="scientific">Halospeciosus flavus</name>
    <dbReference type="NCBI Taxonomy" id="3032283"/>
    <lineage>
        <taxon>Archaea</taxon>
        <taxon>Methanobacteriati</taxon>
        <taxon>Methanobacteriota</taxon>
        <taxon>Stenosarchaea group</taxon>
        <taxon>Halobacteria</taxon>
        <taxon>Halobacteriales</taxon>
        <taxon>Halobacteriaceae</taxon>
        <taxon>Halospeciosus</taxon>
    </lineage>
</organism>
<keyword evidence="3" id="KW-1185">Reference proteome</keyword>
<name>A0ABD5Z470_9EURY</name>
<dbReference type="EMBL" id="JBHTAR010000011">
    <property type="protein sequence ID" value="MFC7199904.1"/>
    <property type="molecule type" value="Genomic_DNA"/>
</dbReference>
<dbReference type="AlphaFoldDB" id="A0ABD5Z470"/>
<evidence type="ECO:0000313" key="3">
    <source>
        <dbReference type="Proteomes" id="UP001596447"/>
    </source>
</evidence>
<keyword evidence="2" id="KW-0378">Hydrolase</keyword>
<protein>
    <submittedName>
        <fullName evidence="2">Cyclase family protein</fullName>
        <ecNumber evidence="2">3.5.-.-</ecNumber>
    </submittedName>
</protein>
<dbReference type="Proteomes" id="UP001596447">
    <property type="component" value="Unassembled WGS sequence"/>
</dbReference>
<dbReference type="SUPFAM" id="SSF102198">
    <property type="entry name" value="Putative cyclase"/>
    <property type="match status" value="1"/>
</dbReference>
<dbReference type="InterPro" id="IPR007325">
    <property type="entry name" value="KFase/CYL"/>
</dbReference>
<evidence type="ECO:0000256" key="1">
    <source>
        <dbReference type="SAM" id="MobiDB-lite"/>
    </source>
</evidence>
<dbReference type="InterPro" id="IPR037175">
    <property type="entry name" value="KFase_sf"/>
</dbReference>